<dbReference type="EMBL" id="BQNB010015877">
    <property type="protein sequence ID" value="GJT45175.1"/>
    <property type="molecule type" value="Genomic_DNA"/>
</dbReference>
<dbReference type="PANTHER" id="PTHR47471">
    <property type="entry name" value="GYF DOMAIN-CONTAINING PROTEIN"/>
    <property type="match status" value="1"/>
</dbReference>
<reference evidence="2" key="1">
    <citation type="journal article" date="2022" name="Int. J. Mol. Sci.">
        <title>Draft Genome of Tanacetum Coccineum: Genomic Comparison of Closely Related Tanacetum-Family Plants.</title>
        <authorList>
            <person name="Yamashiro T."/>
            <person name="Shiraishi A."/>
            <person name="Nakayama K."/>
            <person name="Satake H."/>
        </authorList>
    </citation>
    <scope>NUCLEOTIDE SEQUENCE</scope>
</reference>
<accession>A0ABQ5E175</accession>
<comment type="caution">
    <text evidence="2">The sequence shown here is derived from an EMBL/GenBank/DDBJ whole genome shotgun (WGS) entry which is preliminary data.</text>
</comment>
<gene>
    <name evidence="2" type="ORF">Tco_0953890</name>
</gene>
<evidence type="ECO:0000256" key="1">
    <source>
        <dbReference type="SAM" id="MobiDB-lite"/>
    </source>
</evidence>
<keyword evidence="3" id="KW-1185">Reference proteome</keyword>
<feature type="compositionally biased region" description="Basic and acidic residues" evidence="1">
    <location>
        <begin position="56"/>
        <end position="71"/>
    </location>
</feature>
<proteinExistence type="predicted"/>
<evidence type="ECO:0000313" key="2">
    <source>
        <dbReference type="EMBL" id="GJT45175.1"/>
    </source>
</evidence>
<name>A0ABQ5E175_9ASTR</name>
<sequence>MKSNFLKFLCLSMIKIHTSPFPTFANRQGTVKSLGNNDHAPNVQKKDVFRPFVLDNRGKELGDNRKVDRWTDNSSGKYYGEARRAPSKRLTDSENNDGNHDPRCEGRWNPRWGPDGKETDGPPDKWTDSGKDEWDTDHPRPWTH</sequence>
<reference evidence="2" key="2">
    <citation type="submission" date="2022-01" db="EMBL/GenBank/DDBJ databases">
        <authorList>
            <person name="Yamashiro T."/>
            <person name="Shiraishi A."/>
            <person name="Satake H."/>
            <person name="Nakayama K."/>
        </authorList>
    </citation>
    <scope>NUCLEOTIDE SEQUENCE</scope>
</reference>
<feature type="compositionally biased region" description="Basic and acidic residues" evidence="1">
    <location>
        <begin position="80"/>
        <end position="144"/>
    </location>
</feature>
<dbReference type="PANTHER" id="PTHR47471:SF1">
    <property type="entry name" value="PROTEIN ESSENTIAL FOR POTEXVIRUS ACCUMULATION 1"/>
    <property type="match status" value="1"/>
</dbReference>
<protein>
    <submittedName>
        <fullName evidence="2">Uncharacterized protein</fullName>
    </submittedName>
</protein>
<organism evidence="2 3">
    <name type="scientific">Tanacetum coccineum</name>
    <dbReference type="NCBI Taxonomy" id="301880"/>
    <lineage>
        <taxon>Eukaryota</taxon>
        <taxon>Viridiplantae</taxon>
        <taxon>Streptophyta</taxon>
        <taxon>Embryophyta</taxon>
        <taxon>Tracheophyta</taxon>
        <taxon>Spermatophyta</taxon>
        <taxon>Magnoliopsida</taxon>
        <taxon>eudicotyledons</taxon>
        <taxon>Gunneridae</taxon>
        <taxon>Pentapetalae</taxon>
        <taxon>asterids</taxon>
        <taxon>campanulids</taxon>
        <taxon>Asterales</taxon>
        <taxon>Asteraceae</taxon>
        <taxon>Asteroideae</taxon>
        <taxon>Anthemideae</taxon>
        <taxon>Anthemidinae</taxon>
        <taxon>Tanacetum</taxon>
    </lineage>
</organism>
<feature type="region of interest" description="Disordered" evidence="1">
    <location>
        <begin position="55"/>
        <end position="144"/>
    </location>
</feature>
<dbReference type="Proteomes" id="UP001151760">
    <property type="component" value="Unassembled WGS sequence"/>
</dbReference>
<evidence type="ECO:0000313" key="3">
    <source>
        <dbReference type="Proteomes" id="UP001151760"/>
    </source>
</evidence>